<dbReference type="RefSeq" id="WP_119895093.1">
    <property type="nucleotide sequence ID" value="NZ_CP032419.1"/>
</dbReference>
<sequence>MSQSSSLLDALASTDMLEIDGLYAWHFELHSDTPEQLLSIEVMDGSSRRLWRFTQAEVQAARYEAASDSWHLAKGDASHRLKCLGALVADNADVGEDE</sequence>
<proteinExistence type="predicted"/>
<dbReference type="KEGG" id="pcav:D3880_19610"/>
<protein>
    <recommendedName>
        <fullName evidence="1">DUF5629 domain-containing protein</fullName>
    </recommendedName>
</protein>
<gene>
    <name evidence="2" type="ORF">D3880_19610</name>
</gene>
<dbReference type="Gene3D" id="2.30.29.190">
    <property type="match status" value="1"/>
</dbReference>
<dbReference type="AlphaFoldDB" id="A0A385Z7F0"/>
<evidence type="ECO:0000313" key="3">
    <source>
        <dbReference type="Proteomes" id="UP000265560"/>
    </source>
</evidence>
<accession>A0A385Z7F0</accession>
<dbReference type="InterPro" id="IPR041081">
    <property type="entry name" value="DUF5629"/>
</dbReference>
<feature type="domain" description="DUF5629" evidence="1">
    <location>
        <begin position="35"/>
        <end position="86"/>
    </location>
</feature>
<dbReference type="Proteomes" id="UP000265560">
    <property type="component" value="Chromosome"/>
</dbReference>
<reference evidence="3" key="1">
    <citation type="submission" date="2018-09" db="EMBL/GenBank/DDBJ databases">
        <authorList>
            <person name="Zhu H."/>
        </authorList>
    </citation>
    <scope>NUCLEOTIDE SEQUENCE [LARGE SCALE GENOMIC DNA]</scope>
    <source>
        <strain evidence="3">K2W31S-8</strain>
    </source>
</reference>
<dbReference type="EMBL" id="CP032419">
    <property type="protein sequence ID" value="AYC34440.1"/>
    <property type="molecule type" value="Genomic_DNA"/>
</dbReference>
<evidence type="ECO:0000313" key="2">
    <source>
        <dbReference type="EMBL" id="AYC34440.1"/>
    </source>
</evidence>
<dbReference type="OrthoDB" id="7013999at2"/>
<dbReference type="Pfam" id="PF18629">
    <property type="entry name" value="DUF5629"/>
    <property type="match status" value="2"/>
</dbReference>
<feature type="domain" description="DUF5629" evidence="1">
    <location>
        <begin position="7"/>
        <end position="32"/>
    </location>
</feature>
<name>A0A385Z7F0_9PSED</name>
<evidence type="ECO:0000259" key="1">
    <source>
        <dbReference type="Pfam" id="PF18629"/>
    </source>
</evidence>
<keyword evidence="3" id="KW-1185">Reference proteome</keyword>
<organism evidence="2 3">
    <name type="scientific">Pseudomonas cavernae</name>
    <dbReference type="NCBI Taxonomy" id="2320867"/>
    <lineage>
        <taxon>Bacteria</taxon>
        <taxon>Pseudomonadati</taxon>
        <taxon>Pseudomonadota</taxon>
        <taxon>Gammaproteobacteria</taxon>
        <taxon>Pseudomonadales</taxon>
        <taxon>Pseudomonadaceae</taxon>
        <taxon>Pseudomonas</taxon>
    </lineage>
</organism>